<evidence type="ECO:0000313" key="4">
    <source>
        <dbReference type="EMBL" id="RAW00602.1"/>
    </source>
</evidence>
<organism evidence="4 5">
    <name type="scientific">Pseudochryseolinea flava</name>
    <dbReference type="NCBI Taxonomy" id="2059302"/>
    <lineage>
        <taxon>Bacteria</taxon>
        <taxon>Pseudomonadati</taxon>
        <taxon>Bacteroidota</taxon>
        <taxon>Cytophagia</taxon>
        <taxon>Cytophagales</taxon>
        <taxon>Fulvivirgaceae</taxon>
        <taxon>Pseudochryseolinea</taxon>
    </lineage>
</organism>
<evidence type="ECO:0000313" key="5">
    <source>
        <dbReference type="Proteomes" id="UP000251889"/>
    </source>
</evidence>
<evidence type="ECO:0000256" key="2">
    <source>
        <dbReference type="ARBA" id="ARBA00022741"/>
    </source>
</evidence>
<dbReference type="PRINTS" id="PR00301">
    <property type="entry name" value="HEATSHOCK70"/>
</dbReference>
<dbReference type="InterPro" id="IPR013126">
    <property type="entry name" value="Hsp_70_fam"/>
</dbReference>
<dbReference type="InterPro" id="IPR018181">
    <property type="entry name" value="Heat_shock_70_CS"/>
</dbReference>
<protein>
    <submittedName>
        <fullName evidence="4">Hsp70 family protein</fullName>
    </submittedName>
</protein>
<dbReference type="CDD" id="cd10231">
    <property type="entry name" value="ASKHA_NBD_HSP70_YegD-like"/>
    <property type="match status" value="1"/>
</dbReference>
<dbReference type="GO" id="GO:0005524">
    <property type="term" value="F:ATP binding"/>
    <property type="evidence" value="ECO:0007669"/>
    <property type="project" value="UniProtKB-KW"/>
</dbReference>
<name>A0A364Y2R1_9BACT</name>
<dbReference type="Gene3D" id="3.30.420.40">
    <property type="match status" value="3"/>
</dbReference>
<dbReference type="Proteomes" id="UP000251889">
    <property type="component" value="Unassembled WGS sequence"/>
</dbReference>
<gene>
    <name evidence="4" type="ORF">DQQ10_13490</name>
</gene>
<reference evidence="4 5" key="1">
    <citation type="submission" date="2018-06" db="EMBL/GenBank/DDBJ databases">
        <title>Chryseolinea flavus sp. nov., a member of the phylum Bacteroidetes isolated from soil.</title>
        <authorList>
            <person name="Li Y."/>
            <person name="Wang J."/>
        </authorList>
    </citation>
    <scope>NUCLEOTIDE SEQUENCE [LARGE SCALE GENOMIC DNA]</scope>
    <source>
        <strain evidence="4 5">SDU1-6</strain>
    </source>
</reference>
<dbReference type="PROSITE" id="PS00329">
    <property type="entry name" value="HSP70_2"/>
    <property type="match status" value="1"/>
</dbReference>
<evidence type="ECO:0000256" key="1">
    <source>
        <dbReference type="ARBA" id="ARBA00007381"/>
    </source>
</evidence>
<dbReference type="AlphaFoldDB" id="A0A364Y2R1"/>
<keyword evidence="2" id="KW-0547">Nucleotide-binding</keyword>
<dbReference type="EMBL" id="QMFY01000006">
    <property type="protein sequence ID" value="RAW00602.1"/>
    <property type="molecule type" value="Genomic_DNA"/>
</dbReference>
<dbReference type="SUPFAM" id="SSF53067">
    <property type="entry name" value="Actin-like ATPase domain"/>
    <property type="match status" value="2"/>
</dbReference>
<dbReference type="PANTHER" id="PTHR19375">
    <property type="entry name" value="HEAT SHOCK PROTEIN 70KDA"/>
    <property type="match status" value="1"/>
</dbReference>
<proteinExistence type="inferred from homology"/>
<sequence>MVTCGIDFGTSNSGVALATTDVKLLPVEGDHVTIPSAVFYPKREFVPVFGREAMRRFFDKQEGRLMRSLKRVLGTSLMKQGTMVNGKVIKFEKIIGSFLENIKQKTDHAAGIEVDHVVMGRPVHFIDNDPQGDEQAQHELAAIAKTIGFKFVEFQYEPIAAAFAHEVKIVGEKLAIVVDLGGGTSDFTIIKLSNNYIGKVNRASDILANTGVRIGGNDFDKKISLTTILPEIGYGSTYGDKKLEVPLKPYHDLSEWSRVNFIYNIKTLSQTRELLHQSHDKKRFGRLLRILESESGHTLLAAAEDTKVALTPHVEHRATFGFLDPHFFIDVTRDQFENAIQEDVQKIVDAANECLRSANIGASAINLVILTGGSTEVPLIQKVFKALFTHATISDENKLSSVALGLAYDSKRRFA</sequence>
<comment type="similarity">
    <text evidence="1">Belongs to the heat shock protein 70 family.</text>
</comment>
<accession>A0A364Y2R1</accession>
<comment type="caution">
    <text evidence="4">The sequence shown here is derived from an EMBL/GenBank/DDBJ whole genome shotgun (WGS) entry which is preliminary data.</text>
</comment>
<dbReference type="PROSITE" id="PS01036">
    <property type="entry name" value="HSP70_3"/>
    <property type="match status" value="1"/>
</dbReference>
<dbReference type="Gene3D" id="3.90.640.10">
    <property type="entry name" value="Actin, Chain A, domain 4"/>
    <property type="match status" value="1"/>
</dbReference>
<keyword evidence="3" id="KW-0067">ATP-binding</keyword>
<dbReference type="OrthoDB" id="9807934at2"/>
<evidence type="ECO:0000256" key="3">
    <source>
        <dbReference type="ARBA" id="ARBA00022840"/>
    </source>
</evidence>
<dbReference type="InterPro" id="IPR042054">
    <property type="entry name" value="YegD-like"/>
</dbReference>
<dbReference type="GO" id="GO:0140662">
    <property type="term" value="F:ATP-dependent protein folding chaperone"/>
    <property type="evidence" value="ECO:0007669"/>
    <property type="project" value="InterPro"/>
</dbReference>
<dbReference type="Pfam" id="PF00012">
    <property type="entry name" value="HSP70"/>
    <property type="match status" value="2"/>
</dbReference>
<dbReference type="InterPro" id="IPR043129">
    <property type="entry name" value="ATPase_NBD"/>
</dbReference>
<keyword evidence="5" id="KW-1185">Reference proteome</keyword>